<dbReference type="Pfam" id="PF01048">
    <property type="entry name" value="PNP_UDP_1"/>
    <property type="match status" value="1"/>
</dbReference>
<dbReference type="PANTHER" id="PTHR46832">
    <property type="entry name" value="5'-METHYLTHIOADENOSINE/S-ADENOSYLHOMOCYSTEINE NUCLEOSIDASE"/>
    <property type="match status" value="1"/>
</dbReference>
<keyword evidence="2" id="KW-0378">Hydrolase</keyword>
<dbReference type="EMBL" id="JAVDYB010000001">
    <property type="protein sequence ID" value="MDR7276410.1"/>
    <property type="molecule type" value="Genomic_DNA"/>
</dbReference>
<keyword evidence="2" id="KW-0326">Glycosidase</keyword>
<dbReference type="AlphaFoldDB" id="A0AAE3YMV4"/>
<gene>
    <name evidence="2" type="ORF">J2S41_003188</name>
</gene>
<sequence>MISGSNIVTGSAISGSRFNAAAGPGAGPAADAEPEEPRTDLGVITVLPQEQHAVVTALTGGHASRPSPGGPQYYEAWLPVPRRPPMRVVVLQTLRPGTESAALAARELSTRFRPAVVLLVGIAGAVADWVRVGDVVISDQIIAYDARRETAGGPRVRGWVQTVRGELGHRLNEFDAHHRYTPHDPRFRVFRGPVGSGNAVVTDRDSHIRTWLRTVHENVLAVETEAAGAAQAFHEAAGDSTRYGWLTIRGISDLADATKPSAGDHHDLAARRAASVMLGLAPYLDFRP</sequence>
<dbReference type="SUPFAM" id="SSF53167">
    <property type="entry name" value="Purine and uridine phosphorylases"/>
    <property type="match status" value="1"/>
</dbReference>
<dbReference type="EC" id="3.2.2.9" evidence="2"/>
<dbReference type="GO" id="GO:0019284">
    <property type="term" value="P:L-methionine salvage from S-adenosylmethionine"/>
    <property type="evidence" value="ECO:0007669"/>
    <property type="project" value="TreeGrafter"/>
</dbReference>
<reference evidence="2" key="1">
    <citation type="submission" date="2023-07" db="EMBL/GenBank/DDBJ databases">
        <title>Sequencing the genomes of 1000 actinobacteria strains.</title>
        <authorList>
            <person name="Klenk H.-P."/>
        </authorList>
    </citation>
    <scope>NUCLEOTIDE SEQUENCE</scope>
    <source>
        <strain evidence="2">DSM 44707</strain>
    </source>
</reference>
<feature type="domain" description="Nucleoside phosphorylase" evidence="1">
    <location>
        <begin position="87"/>
        <end position="277"/>
    </location>
</feature>
<dbReference type="GO" id="GO:0008930">
    <property type="term" value="F:methylthioadenosine nucleosidase activity"/>
    <property type="evidence" value="ECO:0007669"/>
    <property type="project" value="TreeGrafter"/>
</dbReference>
<dbReference type="Gene3D" id="3.40.50.1580">
    <property type="entry name" value="Nucleoside phosphorylase domain"/>
    <property type="match status" value="1"/>
</dbReference>
<dbReference type="CDD" id="cd09008">
    <property type="entry name" value="MTAN"/>
    <property type="match status" value="1"/>
</dbReference>
<dbReference type="Proteomes" id="UP001183643">
    <property type="component" value="Unassembled WGS sequence"/>
</dbReference>
<comment type="caution">
    <text evidence="2">The sequence shown here is derived from an EMBL/GenBank/DDBJ whole genome shotgun (WGS) entry which is preliminary data.</text>
</comment>
<name>A0AAE3YMV4_9ACTN</name>
<proteinExistence type="predicted"/>
<dbReference type="PANTHER" id="PTHR46832:SF1">
    <property type="entry name" value="5'-METHYLTHIOADENOSINE_S-ADENOSYLHOMOCYSTEINE NUCLEOSIDASE"/>
    <property type="match status" value="1"/>
</dbReference>
<dbReference type="InterPro" id="IPR035994">
    <property type="entry name" value="Nucleoside_phosphorylase_sf"/>
</dbReference>
<organism evidence="2 3">
    <name type="scientific">Catenuloplanes atrovinosus</name>
    <dbReference type="NCBI Taxonomy" id="137266"/>
    <lineage>
        <taxon>Bacteria</taxon>
        <taxon>Bacillati</taxon>
        <taxon>Actinomycetota</taxon>
        <taxon>Actinomycetes</taxon>
        <taxon>Micromonosporales</taxon>
        <taxon>Micromonosporaceae</taxon>
        <taxon>Catenuloplanes</taxon>
    </lineage>
</organism>
<accession>A0AAE3YMV4</accession>
<dbReference type="GO" id="GO:0005829">
    <property type="term" value="C:cytosol"/>
    <property type="evidence" value="ECO:0007669"/>
    <property type="project" value="TreeGrafter"/>
</dbReference>
<dbReference type="GO" id="GO:0009116">
    <property type="term" value="P:nucleoside metabolic process"/>
    <property type="evidence" value="ECO:0007669"/>
    <property type="project" value="InterPro"/>
</dbReference>
<evidence type="ECO:0000313" key="2">
    <source>
        <dbReference type="EMBL" id="MDR7276410.1"/>
    </source>
</evidence>
<dbReference type="InterPro" id="IPR000845">
    <property type="entry name" value="Nucleoside_phosphorylase_d"/>
</dbReference>
<evidence type="ECO:0000259" key="1">
    <source>
        <dbReference type="Pfam" id="PF01048"/>
    </source>
</evidence>
<protein>
    <submittedName>
        <fullName evidence="2">Adenosylhomocysteine nucleosidase</fullName>
        <ecNumber evidence="2">3.2.2.9</ecNumber>
    </submittedName>
</protein>
<dbReference type="RefSeq" id="WP_310368510.1">
    <property type="nucleotide sequence ID" value="NZ_JAVDYB010000001.1"/>
</dbReference>
<evidence type="ECO:0000313" key="3">
    <source>
        <dbReference type="Proteomes" id="UP001183643"/>
    </source>
</evidence>
<keyword evidence="3" id="KW-1185">Reference proteome</keyword>
<dbReference type="GO" id="GO:0008782">
    <property type="term" value="F:adenosylhomocysteine nucleosidase activity"/>
    <property type="evidence" value="ECO:0007669"/>
    <property type="project" value="UniProtKB-EC"/>
</dbReference>